<protein>
    <submittedName>
        <fullName evidence="2">Unannotated protein</fullName>
    </submittedName>
</protein>
<accession>A0A6J7I689</accession>
<evidence type="ECO:0000259" key="1">
    <source>
        <dbReference type="Pfam" id="PF25109"/>
    </source>
</evidence>
<proteinExistence type="predicted"/>
<name>A0A6J7I689_9ZZZZ</name>
<dbReference type="Gene3D" id="3.40.50.1000">
    <property type="entry name" value="HAD superfamily/HAD-like"/>
    <property type="match status" value="1"/>
</dbReference>
<dbReference type="AlphaFoldDB" id="A0A6J7I689"/>
<dbReference type="SUPFAM" id="SSF56784">
    <property type="entry name" value="HAD-like"/>
    <property type="match status" value="1"/>
</dbReference>
<sequence length="143" mass="15630">MTVTGTVVFDIDGVLADGRHREHFLATSPKDWASFFALLSDDGPIETGIERLRDMSASNRCVLLSGRPERTRAETLAWLAAHGVGQLPLYLRPDRDYRPAPQFKAEVLAGLGGPEAVGLVIDDDERVVAALRVAGYRVEHFTG</sequence>
<gene>
    <name evidence="2" type="ORF">UFOPK3720_00484</name>
</gene>
<dbReference type="InterPro" id="IPR023214">
    <property type="entry name" value="HAD_sf"/>
</dbReference>
<dbReference type="InterPro" id="IPR056782">
    <property type="entry name" value="HAD_PNKP"/>
</dbReference>
<organism evidence="2">
    <name type="scientific">freshwater metagenome</name>
    <dbReference type="NCBI Taxonomy" id="449393"/>
    <lineage>
        <taxon>unclassified sequences</taxon>
        <taxon>metagenomes</taxon>
        <taxon>ecological metagenomes</taxon>
    </lineage>
</organism>
<dbReference type="Pfam" id="PF25109">
    <property type="entry name" value="HAD_PNKP"/>
    <property type="match status" value="1"/>
</dbReference>
<feature type="domain" description="Polynucleotide kinase PNKP phosphatase" evidence="1">
    <location>
        <begin position="6"/>
        <end position="138"/>
    </location>
</feature>
<evidence type="ECO:0000313" key="2">
    <source>
        <dbReference type="EMBL" id="CAB4926142.1"/>
    </source>
</evidence>
<dbReference type="InterPro" id="IPR036412">
    <property type="entry name" value="HAD-like_sf"/>
</dbReference>
<dbReference type="EMBL" id="CAFBNB010000066">
    <property type="protein sequence ID" value="CAB4926142.1"/>
    <property type="molecule type" value="Genomic_DNA"/>
</dbReference>
<reference evidence="2" key="1">
    <citation type="submission" date="2020-05" db="EMBL/GenBank/DDBJ databases">
        <authorList>
            <person name="Chiriac C."/>
            <person name="Salcher M."/>
            <person name="Ghai R."/>
            <person name="Kavagutti S V."/>
        </authorList>
    </citation>
    <scope>NUCLEOTIDE SEQUENCE</scope>
</reference>